<gene>
    <name evidence="1" type="ORF">GCM10007874_09610</name>
</gene>
<organism evidence="1 2">
    <name type="scientific">Labrys miyagiensis</name>
    <dbReference type="NCBI Taxonomy" id="346912"/>
    <lineage>
        <taxon>Bacteria</taxon>
        <taxon>Pseudomonadati</taxon>
        <taxon>Pseudomonadota</taxon>
        <taxon>Alphaproteobacteria</taxon>
        <taxon>Hyphomicrobiales</taxon>
        <taxon>Xanthobacteraceae</taxon>
        <taxon>Labrys</taxon>
    </lineage>
</organism>
<evidence type="ECO:0000313" key="1">
    <source>
        <dbReference type="EMBL" id="GLS17945.1"/>
    </source>
</evidence>
<keyword evidence="2" id="KW-1185">Reference proteome</keyword>
<sequence length="65" mass="6930">MSGRVSYDVLLNTSERALESKLDRRPDVIIPPPGGGIAGEPERVMSGVYYLGHPGITTTISTTAE</sequence>
<accession>A0ABQ6CCT1</accession>
<dbReference type="Proteomes" id="UP001156882">
    <property type="component" value="Unassembled WGS sequence"/>
</dbReference>
<evidence type="ECO:0000313" key="2">
    <source>
        <dbReference type="Proteomes" id="UP001156882"/>
    </source>
</evidence>
<dbReference type="RefSeq" id="WP_284310777.1">
    <property type="nucleotide sequence ID" value="NZ_BSPC01000007.1"/>
</dbReference>
<dbReference type="EMBL" id="BSPC01000007">
    <property type="protein sequence ID" value="GLS17945.1"/>
    <property type="molecule type" value="Genomic_DNA"/>
</dbReference>
<proteinExistence type="predicted"/>
<name>A0ABQ6CCT1_9HYPH</name>
<comment type="caution">
    <text evidence="1">The sequence shown here is derived from an EMBL/GenBank/DDBJ whole genome shotgun (WGS) entry which is preliminary data.</text>
</comment>
<reference evidence="2" key="1">
    <citation type="journal article" date="2019" name="Int. J. Syst. Evol. Microbiol.">
        <title>The Global Catalogue of Microorganisms (GCM) 10K type strain sequencing project: providing services to taxonomists for standard genome sequencing and annotation.</title>
        <authorList>
            <consortium name="The Broad Institute Genomics Platform"/>
            <consortium name="The Broad Institute Genome Sequencing Center for Infectious Disease"/>
            <person name="Wu L."/>
            <person name="Ma J."/>
        </authorList>
    </citation>
    <scope>NUCLEOTIDE SEQUENCE [LARGE SCALE GENOMIC DNA]</scope>
    <source>
        <strain evidence="2">NBRC 101365</strain>
    </source>
</reference>
<protein>
    <submittedName>
        <fullName evidence="1">Uncharacterized protein</fullName>
    </submittedName>
</protein>